<dbReference type="InterPro" id="IPR000644">
    <property type="entry name" value="CBS_dom"/>
</dbReference>
<keyword evidence="8" id="KW-1185">Reference proteome</keyword>
<name>A0A1H0Y5G8_9EURY</name>
<evidence type="ECO:0000313" key="6">
    <source>
        <dbReference type="EMBL" id="SDQ10418.1"/>
    </source>
</evidence>
<feature type="domain" description="CBS" evidence="4">
    <location>
        <begin position="129"/>
        <end position="184"/>
    </location>
</feature>
<dbReference type="PANTHER" id="PTHR43080:SF2">
    <property type="entry name" value="CBS DOMAIN-CONTAINING PROTEIN"/>
    <property type="match status" value="1"/>
</dbReference>
<evidence type="ECO:0000256" key="3">
    <source>
        <dbReference type="SAM" id="MobiDB-lite"/>
    </source>
</evidence>
<feature type="region of interest" description="Disordered" evidence="3">
    <location>
        <begin position="384"/>
        <end position="405"/>
    </location>
</feature>
<proteinExistence type="predicted"/>
<accession>A0A1H0Y5G8</accession>
<feature type="region of interest" description="Disordered" evidence="3">
    <location>
        <begin position="186"/>
        <end position="210"/>
    </location>
</feature>
<dbReference type="Gene3D" id="3.10.580.10">
    <property type="entry name" value="CBS-domain"/>
    <property type="match status" value="3"/>
</dbReference>
<reference evidence="5 8" key="3">
    <citation type="submission" date="2018-07" db="EMBL/GenBank/DDBJ databases">
        <title>Genome sequence of extremly halophilic archaeon Halopelagius longus strain BC12-B1.</title>
        <authorList>
            <person name="Zhang X."/>
        </authorList>
    </citation>
    <scope>NUCLEOTIDE SEQUENCE [LARGE SCALE GENOMIC DNA]</scope>
    <source>
        <strain evidence="5 8">BC12-B1</strain>
    </source>
</reference>
<evidence type="ECO:0000256" key="2">
    <source>
        <dbReference type="PROSITE-ProRule" id="PRU00703"/>
    </source>
</evidence>
<dbReference type="InterPro" id="IPR051257">
    <property type="entry name" value="Diverse_CBS-Domain"/>
</dbReference>
<evidence type="ECO:0000259" key="4">
    <source>
        <dbReference type="PROSITE" id="PS51371"/>
    </source>
</evidence>
<dbReference type="SUPFAM" id="SSF54631">
    <property type="entry name" value="CBS-domain pair"/>
    <property type="match status" value="2"/>
</dbReference>
<organism evidence="6 7">
    <name type="scientific">Halopelagius longus</name>
    <dbReference type="NCBI Taxonomy" id="1236180"/>
    <lineage>
        <taxon>Archaea</taxon>
        <taxon>Methanobacteriati</taxon>
        <taxon>Methanobacteriota</taxon>
        <taxon>Stenosarchaea group</taxon>
        <taxon>Halobacteria</taxon>
        <taxon>Halobacteriales</taxon>
        <taxon>Haloferacaceae</taxon>
    </lineage>
</organism>
<evidence type="ECO:0000313" key="8">
    <source>
        <dbReference type="Proteomes" id="UP000255421"/>
    </source>
</evidence>
<feature type="domain" description="CBS" evidence="4">
    <location>
        <begin position="231"/>
        <end position="288"/>
    </location>
</feature>
<dbReference type="OrthoDB" id="9280at2157"/>
<gene>
    <name evidence="5" type="ORF">DWB78_11525</name>
    <name evidence="6" type="ORF">SAMN05216278_0417</name>
</gene>
<keyword evidence="1 2" id="KW-0129">CBS domain</keyword>
<dbReference type="PANTHER" id="PTHR43080">
    <property type="entry name" value="CBS DOMAIN-CONTAINING PROTEIN CBSX3, MITOCHONDRIAL"/>
    <property type="match status" value="1"/>
</dbReference>
<dbReference type="SMART" id="SM00116">
    <property type="entry name" value="CBS"/>
    <property type="match status" value="3"/>
</dbReference>
<dbReference type="InterPro" id="IPR046342">
    <property type="entry name" value="CBS_dom_sf"/>
</dbReference>
<dbReference type="EMBL" id="FNKQ01000001">
    <property type="protein sequence ID" value="SDQ10418.1"/>
    <property type="molecule type" value="Genomic_DNA"/>
</dbReference>
<dbReference type="AlphaFoldDB" id="A0A1H0Y5G8"/>
<evidence type="ECO:0000313" key="5">
    <source>
        <dbReference type="EMBL" id="RDI72289.1"/>
    </source>
</evidence>
<dbReference type="Pfam" id="PF00571">
    <property type="entry name" value="CBS"/>
    <property type="match status" value="3"/>
</dbReference>
<dbReference type="EMBL" id="QQST01000001">
    <property type="protein sequence ID" value="RDI72289.1"/>
    <property type="molecule type" value="Genomic_DNA"/>
</dbReference>
<evidence type="ECO:0000256" key="1">
    <source>
        <dbReference type="ARBA" id="ARBA00023122"/>
    </source>
</evidence>
<reference evidence="6" key="1">
    <citation type="submission" date="2016-10" db="EMBL/GenBank/DDBJ databases">
        <authorList>
            <person name="de Groot N.N."/>
        </authorList>
    </citation>
    <scope>NUCLEOTIDE SEQUENCE [LARGE SCALE GENOMIC DNA]</scope>
    <source>
        <strain evidence="6">CGMCC 1.12397</strain>
    </source>
</reference>
<feature type="compositionally biased region" description="Gly residues" evidence="3">
    <location>
        <begin position="188"/>
        <end position="200"/>
    </location>
</feature>
<dbReference type="PROSITE" id="PS51371">
    <property type="entry name" value="CBS"/>
    <property type="match status" value="3"/>
</dbReference>
<sequence length="422" mass="46376">MDIDGVVSTEYVEQDAKTPASKLRGAFDTNEDRVIIVTNGGSFAGVVSQKQLLSSHHPPDETAMNVAIDPPQVSRHEDVREVARLMVENELKILPVFDEGDQFVGVVKAMDIVEEVQENLNTLDVEDVYTRDLISVERDTTVGQVINHLIENKISRVPVVEDGSAEGMVSIADLVDFTVRQVEKQEGGDAGGFDGHGGEGSTTDFRASSGGYGERAGFEARLLDLPTRDVMTPTTYTTTPQESLGDAIGEMLEKECSSLVVVGEGTDEVVGIVTVTDALDALTNTDEERIPVQIANAKLLDTLSRDEVAKRIERIDGKRTEMNILESKVVFHEHEERLRGMPLVEATVRLFTDKGRFFGTGEEYGAEAAFNTASEIVEENVLEDKGRDMTERNDRPTAEKQEQVESIVDWWLEGEEEGEGEA</sequence>
<dbReference type="RefSeq" id="WP_092532171.1">
    <property type="nucleotide sequence ID" value="NZ_FNKQ01000001.1"/>
</dbReference>
<dbReference type="Proteomes" id="UP000199289">
    <property type="component" value="Unassembled WGS sequence"/>
</dbReference>
<feature type="compositionally biased region" description="Basic and acidic residues" evidence="3">
    <location>
        <begin position="384"/>
        <end position="403"/>
    </location>
</feature>
<feature type="domain" description="CBS" evidence="4">
    <location>
        <begin position="64"/>
        <end position="123"/>
    </location>
</feature>
<protein>
    <submittedName>
        <fullName evidence="5">CBS domain-containing protein</fullName>
    </submittedName>
    <submittedName>
        <fullName evidence="6">Predicted transcriptional regulator, contains C-terminal CBS domains</fullName>
    </submittedName>
</protein>
<dbReference type="Proteomes" id="UP000255421">
    <property type="component" value="Unassembled WGS sequence"/>
</dbReference>
<reference evidence="7" key="2">
    <citation type="submission" date="2016-10" db="EMBL/GenBank/DDBJ databases">
        <authorList>
            <person name="Varghese N."/>
            <person name="Submissions S."/>
        </authorList>
    </citation>
    <scope>NUCLEOTIDE SEQUENCE [LARGE SCALE GENOMIC DNA]</scope>
    <source>
        <strain evidence="7">CGMCC 1.12397</strain>
    </source>
</reference>
<evidence type="ECO:0000313" key="7">
    <source>
        <dbReference type="Proteomes" id="UP000199289"/>
    </source>
</evidence>